<dbReference type="GO" id="GO:0048038">
    <property type="term" value="F:quinone binding"/>
    <property type="evidence" value="ECO:0007669"/>
    <property type="project" value="UniProtKB-KW"/>
</dbReference>
<feature type="transmembrane region" description="Helical" evidence="5">
    <location>
        <begin position="15"/>
        <end position="39"/>
    </location>
</feature>
<feature type="transmembrane region" description="Helical" evidence="5">
    <location>
        <begin position="192"/>
        <end position="212"/>
    </location>
</feature>
<evidence type="ECO:0000256" key="4">
    <source>
        <dbReference type="ARBA" id="ARBA00023136"/>
    </source>
</evidence>
<evidence type="ECO:0000313" key="8">
    <source>
        <dbReference type="Proteomes" id="UP000269883"/>
    </source>
</evidence>
<keyword evidence="4 5" id="KW-0472">Membrane</keyword>
<comment type="subunit">
    <text evidence="5">NDH-1 is composed of 14 different subunits. Subunits NuoA, H, J, K, L, M, N constitute the membrane sector of the complex.</text>
</comment>
<evidence type="ECO:0000256" key="3">
    <source>
        <dbReference type="ARBA" id="ARBA00022989"/>
    </source>
</evidence>
<evidence type="ECO:0000256" key="1">
    <source>
        <dbReference type="ARBA" id="ARBA00004141"/>
    </source>
</evidence>
<protein>
    <recommendedName>
        <fullName evidence="5">NADH-quinone oxidoreductase subunit H</fullName>
        <ecNumber evidence="5">7.1.1.-</ecNumber>
    </recommendedName>
    <alternativeName>
        <fullName evidence="5">NADH dehydrogenase I subunit H</fullName>
    </alternativeName>
    <alternativeName>
        <fullName evidence="5">NDH-1 subunit H</fullName>
    </alternativeName>
</protein>
<dbReference type="HAMAP" id="MF_01350">
    <property type="entry name" value="NDH1_NuoH"/>
    <property type="match status" value="1"/>
</dbReference>
<keyword evidence="5" id="KW-1278">Translocase</keyword>
<accession>A0A2Z6AUF6</accession>
<gene>
    <name evidence="5" type="primary">nuoH</name>
    <name evidence="7" type="ORF">DFE_0141</name>
</gene>
<dbReference type="GO" id="GO:0016655">
    <property type="term" value="F:oxidoreductase activity, acting on NAD(P)H, quinone or similar compound as acceptor"/>
    <property type="evidence" value="ECO:0007669"/>
    <property type="project" value="UniProtKB-UniRule"/>
</dbReference>
<evidence type="ECO:0000256" key="2">
    <source>
        <dbReference type="ARBA" id="ARBA00022692"/>
    </source>
</evidence>
<comment type="similarity">
    <text evidence="5 6">Belongs to the complex I subunit 1 family.</text>
</comment>
<dbReference type="Pfam" id="PF00146">
    <property type="entry name" value="NADHdh"/>
    <property type="match status" value="1"/>
</dbReference>
<organism evidence="7 8">
    <name type="scientific">Desulfovibrio ferrophilus</name>
    <dbReference type="NCBI Taxonomy" id="241368"/>
    <lineage>
        <taxon>Bacteria</taxon>
        <taxon>Pseudomonadati</taxon>
        <taxon>Thermodesulfobacteriota</taxon>
        <taxon>Desulfovibrionia</taxon>
        <taxon>Desulfovibrionales</taxon>
        <taxon>Desulfovibrionaceae</taxon>
        <taxon>Desulfovibrio</taxon>
    </lineage>
</organism>
<feature type="transmembrane region" description="Helical" evidence="5">
    <location>
        <begin position="160"/>
        <end position="180"/>
    </location>
</feature>
<dbReference type="AlphaFoldDB" id="A0A2Z6AUF6"/>
<proteinExistence type="inferred from homology"/>
<comment type="catalytic activity">
    <reaction evidence="5">
        <text>a quinone + NADH + 5 H(+)(in) = a quinol + NAD(+) + 4 H(+)(out)</text>
        <dbReference type="Rhea" id="RHEA:57888"/>
        <dbReference type="ChEBI" id="CHEBI:15378"/>
        <dbReference type="ChEBI" id="CHEBI:24646"/>
        <dbReference type="ChEBI" id="CHEBI:57540"/>
        <dbReference type="ChEBI" id="CHEBI:57945"/>
        <dbReference type="ChEBI" id="CHEBI:132124"/>
    </reaction>
</comment>
<comment type="subcellular location">
    <subcellularLocation>
        <location evidence="5 6">Cell membrane</location>
        <topology evidence="5 6">Multi-pass membrane protein</topology>
    </subcellularLocation>
    <subcellularLocation>
        <location evidence="1">Membrane</location>
        <topology evidence="1">Multi-pass membrane protein</topology>
    </subcellularLocation>
</comment>
<feature type="transmembrane region" description="Helical" evidence="5">
    <location>
        <begin position="308"/>
        <end position="327"/>
    </location>
</feature>
<dbReference type="PANTHER" id="PTHR11432">
    <property type="entry name" value="NADH DEHYDROGENASE SUBUNIT 1"/>
    <property type="match status" value="1"/>
</dbReference>
<reference evidence="7 8" key="1">
    <citation type="journal article" date="2018" name="Sci. Adv.">
        <title>Multi-heme cytochromes provide a pathway for survival in energy-limited environments.</title>
        <authorList>
            <person name="Deng X."/>
            <person name="Dohmae N."/>
            <person name="Nealson K.H."/>
            <person name="Hashimoto K."/>
            <person name="Okamoto A."/>
        </authorList>
    </citation>
    <scope>NUCLEOTIDE SEQUENCE [LARGE SCALE GENOMIC DNA]</scope>
    <source>
        <strain evidence="7 8">IS5</strain>
    </source>
</reference>
<dbReference type="KEGG" id="dfl:DFE_0141"/>
<dbReference type="GO" id="GO:0005886">
    <property type="term" value="C:plasma membrane"/>
    <property type="evidence" value="ECO:0007669"/>
    <property type="project" value="UniProtKB-SubCell"/>
</dbReference>
<keyword evidence="3 5" id="KW-1133">Transmembrane helix</keyword>
<feature type="transmembrane region" description="Helical" evidence="5">
    <location>
        <begin position="119"/>
        <end position="139"/>
    </location>
</feature>
<dbReference type="PROSITE" id="PS00668">
    <property type="entry name" value="COMPLEX1_ND1_2"/>
    <property type="match status" value="1"/>
</dbReference>
<keyword evidence="8" id="KW-1185">Reference proteome</keyword>
<evidence type="ECO:0000313" key="7">
    <source>
        <dbReference type="EMBL" id="BBD06867.1"/>
    </source>
</evidence>
<sequence>MNELSKALGGIPVELLHIAIGLVGLAAFVGLNAVLLVWMERKVAGHFQRRPGPFEVGPHGLLQTVADAVKLIAKQLFMPKGADRILFWAAPFLAFLPVFVTLLPIPWGDVIVAHEVNLGILLILAFAGLGVLSLCLAGWSSNNKWSLLGAARAVAQSVAYEIPMLLSLLAVVMMTGTMNLSTIVESQGSWPWLWLGAMQPFAFLIYFICALAETNRAPFDLPEAESELTAGFHTEYSGMGFGLFFLAEYANMIVVSGVATALFLGGWKGPVMDGPWWFLIKVYALIFAMMWFRWTYPRVRFDQLLNIAWKWLIPLAIINLLATAVYIKVIGLNLPMM</sequence>
<keyword evidence="5" id="KW-1003">Cell membrane</keyword>
<dbReference type="GO" id="GO:0003954">
    <property type="term" value="F:NADH dehydrogenase activity"/>
    <property type="evidence" value="ECO:0007669"/>
    <property type="project" value="TreeGrafter"/>
</dbReference>
<comment type="function">
    <text evidence="5">NDH-1 shuttles electrons from NADH, via FMN and iron-sulfur (Fe-S) centers, to quinones in the respiratory chain. The immediate electron acceptor for the enzyme in this species is believed to be ubiquinone. Couples the redox reaction to proton translocation (for every two electrons transferred, four hydrogen ions are translocated across the cytoplasmic membrane), and thus conserves the redox energy in a proton gradient. This subunit may bind ubiquinone.</text>
</comment>
<dbReference type="EMBL" id="AP017378">
    <property type="protein sequence ID" value="BBD06867.1"/>
    <property type="molecule type" value="Genomic_DNA"/>
</dbReference>
<dbReference type="InterPro" id="IPR018086">
    <property type="entry name" value="NADH_UbQ_OxRdtase_su1_CS"/>
</dbReference>
<dbReference type="RefSeq" id="WP_126375668.1">
    <property type="nucleotide sequence ID" value="NZ_AP017378.1"/>
</dbReference>
<dbReference type="OrthoDB" id="9803734at2"/>
<keyword evidence="5 6" id="KW-0520">NAD</keyword>
<dbReference type="GO" id="GO:0009060">
    <property type="term" value="P:aerobic respiration"/>
    <property type="evidence" value="ECO:0007669"/>
    <property type="project" value="TreeGrafter"/>
</dbReference>
<dbReference type="EC" id="7.1.1.-" evidence="5"/>
<evidence type="ECO:0000256" key="5">
    <source>
        <dbReference type="HAMAP-Rule" id="MF_01350"/>
    </source>
</evidence>
<dbReference type="InterPro" id="IPR001694">
    <property type="entry name" value="NADH_UbQ_OxRdtase_su1/FPO"/>
</dbReference>
<dbReference type="PANTHER" id="PTHR11432:SF3">
    <property type="entry name" value="NADH-UBIQUINONE OXIDOREDUCTASE CHAIN 1"/>
    <property type="match status" value="1"/>
</dbReference>
<dbReference type="Proteomes" id="UP000269883">
    <property type="component" value="Chromosome"/>
</dbReference>
<evidence type="ECO:0000256" key="6">
    <source>
        <dbReference type="RuleBase" id="RU000471"/>
    </source>
</evidence>
<dbReference type="NCBIfam" id="NF004741">
    <property type="entry name" value="PRK06076.1-2"/>
    <property type="match status" value="1"/>
</dbReference>
<keyword evidence="2 5" id="KW-0812">Transmembrane</keyword>
<dbReference type="PROSITE" id="PS00667">
    <property type="entry name" value="COMPLEX1_ND1_1"/>
    <property type="match status" value="1"/>
</dbReference>
<name>A0A2Z6AUF6_9BACT</name>
<feature type="transmembrane region" description="Helical" evidence="5">
    <location>
        <begin position="85"/>
        <end position="107"/>
    </location>
</feature>
<keyword evidence="5" id="KW-0830">Ubiquinone</keyword>
<feature type="transmembrane region" description="Helical" evidence="5">
    <location>
        <begin position="241"/>
        <end position="264"/>
    </location>
</feature>
<feature type="transmembrane region" description="Helical" evidence="5">
    <location>
        <begin position="276"/>
        <end position="296"/>
    </location>
</feature>
<keyword evidence="5" id="KW-0874">Quinone</keyword>